<gene>
    <name evidence="1" type="ORF">BpHYR1_030699</name>
</gene>
<reference evidence="1 2" key="1">
    <citation type="journal article" date="2018" name="Sci. Rep.">
        <title>Genomic signatures of local adaptation to the degree of environmental predictability in rotifers.</title>
        <authorList>
            <person name="Franch-Gras L."/>
            <person name="Hahn C."/>
            <person name="Garcia-Roger E.M."/>
            <person name="Carmona M.J."/>
            <person name="Serra M."/>
            <person name="Gomez A."/>
        </authorList>
    </citation>
    <scope>NUCLEOTIDE SEQUENCE [LARGE SCALE GENOMIC DNA]</scope>
    <source>
        <strain evidence="1">HYR1</strain>
    </source>
</reference>
<dbReference type="Proteomes" id="UP000276133">
    <property type="component" value="Unassembled WGS sequence"/>
</dbReference>
<keyword evidence="2" id="KW-1185">Reference proteome</keyword>
<dbReference type="AlphaFoldDB" id="A0A3M7SFH9"/>
<name>A0A3M7SFH9_BRAPC</name>
<accession>A0A3M7SFH9</accession>
<organism evidence="1 2">
    <name type="scientific">Brachionus plicatilis</name>
    <name type="common">Marine rotifer</name>
    <name type="synonym">Brachionus muelleri</name>
    <dbReference type="NCBI Taxonomy" id="10195"/>
    <lineage>
        <taxon>Eukaryota</taxon>
        <taxon>Metazoa</taxon>
        <taxon>Spiralia</taxon>
        <taxon>Gnathifera</taxon>
        <taxon>Rotifera</taxon>
        <taxon>Eurotatoria</taxon>
        <taxon>Monogononta</taxon>
        <taxon>Pseudotrocha</taxon>
        <taxon>Ploima</taxon>
        <taxon>Brachionidae</taxon>
        <taxon>Brachionus</taxon>
    </lineage>
</organism>
<proteinExistence type="predicted"/>
<evidence type="ECO:0000313" key="1">
    <source>
        <dbReference type="EMBL" id="RNA34594.1"/>
    </source>
</evidence>
<evidence type="ECO:0000313" key="2">
    <source>
        <dbReference type="Proteomes" id="UP000276133"/>
    </source>
</evidence>
<dbReference type="OrthoDB" id="10532050at2759"/>
<dbReference type="EMBL" id="REGN01001449">
    <property type="protein sequence ID" value="RNA34594.1"/>
    <property type="molecule type" value="Genomic_DNA"/>
</dbReference>
<sequence length="264" mass="30369">MSDKLKSVKESQECKEFVKLSECGEKYRNCEPEFAAFDESEMPTSSFESSFVEIEMPLSVVKECQNGAPKFNFNSNQVTSLYGSWKSKIDKLKLLIHLRHNSYGLKWCEPVLSHKVVDFMKSECRMKKSDRVFDLSLRSKVINSRKQMISRRARNDRCEPMQTIVQLSNSLLDYNGNQSLYDQAISDFNLSLNSSGSDSFDNCGHNFTYFNLLSIPTLIIDSNSVSHANSVERFLNNQEEDEDLRVVVANDLTSMTENDKFIYF</sequence>
<protein>
    <submittedName>
        <fullName evidence="1">Uncharacterized protein</fullName>
    </submittedName>
</protein>
<comment type="caution">
    <text evidence="1">The sequence shown here is derived from an EMBL/GenBank/DDBJ whole genome shotgun (WGS) entry which is preliminary data.</text>
</comment>